<dbReference type="OrthoDB" id="246174at2759"/>
<feature type="chain" id="PRO_5001601208" evidence="2">
    <location>
        <begin position="18"/>
        <end position="442"/>
    </location>
</feature>
<dbReference type="Proteomes" id="UP000031737">
    <property type="component" value="Unassembled WGS sequence"/>
</dbReference>
<reference evidence="3 4" key="1">
    <citation type="submission" date="2013-07" db="EMBL/GenBank/DDBJ databases">
        <authorList>
            <person name="Stoco P.H."/>
            <person name="Wagner G."/>
            <person name="Gerber A."/>
            <person name="Zaha A."/>
            <person name="Thompson C."/>
            <person name="Bartholomeu D.C."/>
            <person name="Luckemeyer D.D."/>
            <person name="Bahia D."/>
            <person name="Loreto E."/>
            <person name="Prestes E.B."/>
            <person name="Lima F.M."/>
            <person name="Rodrigues-Luiz G."/>
            <person name="Vallejo G.A."/>
            <person name="Filho J.F."/>
            <person name="Monteiro K.M."/>
            <person name="Tyler K.M."/>
            <person name="de Almeida L.G."/>
            <person name="Ortiz M.F."/>
            <person name="Siervo M.A."/>
            <person name="de Moraes M.H."/>
            <person name="Cunha O.L."/>
            <person name="Mendonca-Neto R."/>
            <person name="Silva R."/>
            <person name="Teixeira S.M."/>
            <person name="Murta S.M."/>
            <person name="Sincero T.C."/>
            <person name="Mendes T.A."/>
            <person name="Urmenyi T.P."/>
            <person name="Silva V.G."/>
            <person name="da Rocha W.D."/>
            <person name="Andersson B."/>
            <person name="Romanha A.J."/>
            <person name="Steindel M."/>
            <person name="de Vasconcelos A.T."/>
            <person name="Grisard E.C."/>
        </authorList>
    </citation>
    <scope>NUCLEOTIDE SEQUENCE [LARGE SCALE GENOMIC DNA]</scope>
    <source>
        <strain evidence="3 4">SC58</strain>
    </source>
</reference>
<comment type="caution">
    <text evidence="3">The sequence shown here is derived from an EMBL/GenBank/DDBJ whole genome shotgun (WGS) entry which is preliminary data.</text>
</comment>
<evidence type="ECO:0000256" key="2">
    <source>
        <dbReference type="SAM" id="SignalP"/>
    </source>
</evidence>
<gene>
    <name evidence="3" type="ORF">TRSC58_05076</name>
</gene>
<protein>
    <submittedName>
        <fullName evidence="3">Uncharacterized protein</fullName>
    </submittedName>
</protein>
<sequence length="442" mass="50067">MGLFLYVHFFLLPVLRPNREPPPTGHLIPRLHKIAQSIAGMFPAGTYFEVRREVRFNRRLNQRDYTNIANLSGKQDLLKCKITLCEEHRYMPANYADVLSPCDELPFHMAFIFDPTLMAEVIQYKNLRHVSKKEDVVPGTYFVAVFRGVEVFSIRELVDAFFRAYMEKTEEEIDKNHPFQRISTTKKSDVPEVSTSTTAKVPATEQDKPAEMPETIPVELVSPRVFLEAKEHHKLVHCPVQQVLVRDRELGVMVLGRAIDKRLIGPPARPSTVSKWNSESKSSDQSGTHSTQTRSVNELIRVPSPLLPPFALWHLTGATVEVVGLFTRPSSSVPEFRVRCSRHDNDDVAISQWSQKSKKKRTREGQAPLTMSLEDAHHFLFSRREKGTPKQGIKLRAASSVSSSGTNTLTSFNEALDAFRLYDETGPTLGWLLRSSTAFLIA</sequence>
<proteinExistence type="predicted"/>
<dbReference type="AlphaFoldDB" id="A0A061IYT5"/>
<dbReference type="EMBL" id="AUPL01005076">
    <property type="protein sequence ID" value="ESL07240.1"/>
    <property type="molecule type" value="Genomic_DNA"/>
</dbReference>
<evidence type="ECO:0000313" key="3">
    <source>
        <dbReference type="EMBL" id="ESL07240.1"/>
    </source>
</evidence>
<keyword evidence="2" id="KW-0732">Signal</keyword>
<name>A0A061IYT5_TRYRA</name>
<organism evidence="3 4">
    <name type="scientific">Trypanosoma rangeli SC58</name>
    <dbReference type="NCBI Taxonomy" id="429131"/>
    <lineage>
        <taxon>Eukaryota</taxon>
        <taxon>Discoba</taxon>
        <taxon>Euglenozoa</taxon>
        <taxon>Kinetoplastea</taxon>
        <taxon>Metakinetoplastina</taxon>
        <taxon>Trypanosomatida</taxon>
        <taxon>Trypanosomatidae</taxon>
        <taxon>Trypanosoma</taxon>
        <taxon>Herpetosoma</taxon>
    </lineage>
</organism>
<dbReference type="VEuPathDB" id="TriTrypDB:TRSC58_05076"/>
<evidence type="ECO:0000256" key="1">
    <source>
        <dbReference type="SAM" id="MobiDB-lite"/>
    </source>
</evidence>
<keyword evidence="4" id="KW-1185">Reference proteome</keyword>
<feature type="region of interest" description="Disordered" evidence="1">
    <location>
        <begin position="264"/>
        <end position="295"/>
    </location>
</feature>
<feature type="signal peptide" evidence="2">
    <location>
        <begin position="1"/>
        <end position="17"/>
    </location>
</feature>
<feature type="region of interest" description="Disordered" evidence="1">
    <location>
        <begin position="183"/>
        <end position="210"/>
    </location>
</feature>
<feature type="compositionally biased region" description="Polar residues" evidence="1">
    <location>
        <begin position="271"/>
        <end position="295"/>
    </location>
</feature>
<evidence type="ECO:0000313" key="4">
    <source>
        <dbReference type="Proteomes" id="UP000031737"/>
    </source>
</evidence>
<accession>A0A061IYT5</accession>